<sequence>MIRIRKSDLKTENLGKCDDQLALVSKDKLFFCTNTNKVYYTDLEMNNGVEIIKEGRETVCDLKLYGDDELFYIVVPQSGENLIFNGRKLYKINIKTKENMLLTENLSEYYLTNNYVYYQPYSNEETGAFRIDEQTGEKTPIIIHLSGEIFRCDHNGENKELVFKSNTVYFSQMIVENNYIFGGTIIFDRENTKLLDIHKLICLDIHNKEWWYIENK</sequence>
<gene>
    <name evidence="1" type="ORF">SDC9_53204</name>
</gene>
<reference evidence="1" key="1">
    <citation type="submission" date="2019-08" db="EMBL/GenBank/DDBJ databases">
        <authorList>
            <person name="Kucharzyk K."/>
            <person name="Murdoch R.W."/>
            <person name="Higgins S."/>
            <person name="Loffler F."/>
        </authorList>
    </citation>
    <scope>NUCLEOTIDE SEQUENCE</scope>
</reference>
<evidence type="ECO:0008006" key="2">
    <source>
        <dbReference type="Google" id="ProtNLM"/>
    </source>
</evidence>
<accession>A0A644WTM9</accession>
<dbReference type="EMBL" id="VSSQ01001277">
    <property type="protein sequence ID" value="MPM06901.1"/>
    <property type="molecule type" value="Genomic_DNA"/>
</dbReference>
<evidence type="ECO:0000313" key="1">
    <source>
        <dbReference type="EMBL" id="MPM06901.1"/>
    </source>
</evidence>
<dbReference type="AlphaFoldDB" id="A0A644WTM9"/>
<name>A0A644WTM9_9ZZZZ</name>
<protein>
    <recommendedName>
        <fullName evidence="2">DUF5050 domain-containing protein</fullName>
    </recommendedName>
</protein>
<comment type="caution">
    <text evidence="1">The sequence shown here is derived from an EMBL/GenBank/DDBJ whole genome shotgun (WGS) entry which is preliminary data.</text>
</comment>
<organism evidence="1">
    <name type="scientific">bioreactor metagenome</name>
    <dbReference type="NCBI Taxonomy" id="1076179"/>
    <lineage>
        <taxon>unclassified sequences</taxon>
        <taxon>metagenomes</taxon>
        <taxon>ecological metagenomes</taxon>
    </lineage>
</organism>
<proteinExistence type="predicted"/>
<dbReference type="SUPFAM" id="SSF69304">
    <property type="entry name" value="Tricorn protease N-terminal domain"/>
    <property type="match status" value="1"/>
</dbReference>